<dbReference type="Pfam" id="PF14559">
    <property type="entry name" value="TPR_19"/>
    <property type="match status" value="1"/>
</dbReference>
<evidence type="ECO:0000256" key="1">
    <source>
        <dbReference type="PROSITE-ProRule" id="PRU00339"/>
    </source>
</evidence>
<dbReference type="InterPro" id="IPR019734">
    <property type="entry name" value="TPR_rpt"/>
</dbReference>
<evidence type="ECO:0000256" key="2">
    <source>
        <dbReference type="SAM" id="MobiDB-lite"/>
    </source>
</evidence>
<name>A0A2G1W8J0_9BACT</name>
<dbReference type="PROSITE" id="PS50005">
    <property type="entry name" value="TPR"/>
    <property type="match status" value="3"/>
</dbReference>
<dbReference type="Proteomes" id="UP000225740">
    <property type="component" value="Unassembled WGS sequence"/>
</dbReference>
<evidence type="ECO:0000313" key="4">
    <source>
        <dbReference type="Proteomes" id="UP000225740"/>
    </source>
</evidence>
<keyword evidence="3" id="KW-0808">Transferase</keyword>
<feature type="region of interest" description="Disordered" evidence="2">
    <location>
        <begin position="366"/>
        <end position="427"/>
    </location>
</feature>
<feature type="compositionally biased region" description="Polar residues" evidence="2">
    <location>
        <begin position="369"/>
        <end position="390"/>
    </location>
</feature>
<keyword evidence="4" id="KW-1185">Reference proteome</keyword>
<dbReference type="GeneID" id="90608497"/>
<dbReference type="GO" id="GO:0016740">
    <property type="term" value="F:transferase activity"/>
    <property type="evidence" value="ECO:0007669"/>
    <property type="project" value="UniProtKB-KW"/>
</dbReference>
<proteinExistence type="predicted"/>
<reference evidence="3 4" key="1">
    <citation type="submission" date="2017-06" db="EMBL/GenBank/DDBJ databases">
        <title>Description of Rhodopirellula bahusiensis sp. nov.</title>
        <authorList>
            <person name="Kizina J."/>
            <person name="Harder J."/>
        </authorList>
    </citation>
    <scope>NUCLEOTIDE SEQUENCE [LARGE SCALE GENOMIC DNA]</scope>
    <source>
        <strain evidence="3 4">SWK21</strain>
    </source>
</reference>
<protein>
    <submittedName>
        <fullName evidence="3">GlcNAc transferase</fullName>
    </submittedName>
</protein>
<dbReference type="PANTHER" id="PTHR12558">
    <property type="entry name" value="CELL DIVISION CYCLE 16,23,27"/>
    <property type="match status" value="1"/>
</dbReference>
<dbReference type="OrthoDB" id="288828at2"/>
<evidence type="ECO:0000313" key="3">
    <source>
        <dbReference type="EMBL" id="PHQ35343.1"/>
    </source>
</evidence>
<keyword evidence="1" id="KW-0802">TPR repeat</keyword>
<organism evidence="3 4">
    <name type="scientific">Rhodopirellula bahusiensis</name>
    <dbReference type="NCBI Taxonomy" id="2014065"/>
    <lineage>
        <taxon>Bacteria</taxon>
        <taxon>Pseudomonadati</taxon>
        <taxon>Planctomycetota</taxon>
        <taxon>Planctomycetia</taxon>
        <taxon>Pirellulales</taxon>
        <taxon>Pirellulaceae</taxon>
        <taxon>Rhodopirellula</taxon>
    </lineage>
</organism>
<accession>A0A2G1W8J0</accession>
<sequence length="427" mass="44308">MDATRQPNATRKNRPAKREWMFSLVVGGCLTLTSSGCATRSMSLASMNPFASKSTATVSEPNKGPSFIASAGDSVGKAAGGVGTATKDAWGKTTGTVAGWFGRDSTEVNSDPLSLENEPGQLEPDVLVANGQLWESTGNLTKAMESYSKALSESPNHSSALTSVARLHFREGNHSKAAEFFQKAIAQSPNDAALYNDLGLTLGKLGQHPMAVQTLARALELAPGTSRYANNLASVHFESGQSEQAYKVLAANNKPAVAHFNMAFLHYKKGQNADAQIHLQQAVTHEAAAAGDPATKRAIDRSREMLAQLNPGMGASPAANIASAGTPGKDIGAAAGPVATVASAPAHIANQTPPSYAAPPSYAIPGAIQPSTQQPVVPGSNTAVSYQDPSVTKPAESPKAETAKPEETAPATEPKKSTPPMNFSLPE</sequence>
<feature type="compositionally biased region" description="Basic and acidic residues" evidence="2">
    <location>
        <begin position="396"/>
        <end position="407"/>
    </location>
</feature>
<dbReference type="EMBL" id="NIZW01000007">
    <property type="protein sequence ID" value="PHQ35343.1"/>
    <property type="molecule type" value="Genomic_DNA"/>
</dbReference>
<dbReference type="SUPFAM" id="SSF48452">
    <property type="entry name" value="TPR-like"/>
    <property type="match status" value="1"/>
</dbReference>
<dbReference type="InterPro" id="IPR011990">
    <property type="entry name" value="TPR-like_helical_dom_sf"/>
</dbReference>
<feature type="repeat" description="TPR" evidence="1">
    <location>
        <begin position="158"/>
        <end position="191"/>
    </location>
</feature>
<feature type="repeat" description="TPR" evidence="1">
    <location>
        <begin position="124"/>
        <end position="157"/>
    </location>
</feature>
<dbReference type="PANTHER" id="PTHR12558:SF13">
    <property type="entry name" value="CELL DIVISION CYCLE PROTEIN 27 HOMOLOG"/>
    <property type="match status" value="1"/>
</dbReference>
<dbReference type="SMART" id="SM00028">
    <property type="entry name" value="TPR"/>
    <property type="match status" value="4"/>
</dbReference>
<dbReference type="Gene3D" id="1.25.40.10">
    <property type="entry name" value="Tetratricopeptide repeat domain"/>
    <property type="match status" value="1"/>
</dbReference>
<dbReference type="Pfam" id="PF13181">
    <property type="entry name" value="TPR_8"/>
    <property type="match status" value="1"/>
</dbReference>
<feature type="repeat" description="TPR" evidence="1">
    <location>
        <begin position="192"/>
        <end position="225"/>
    </location>
</feature>
<comment type="caution">
    <text evidence="3">The sequence shown here is derived from an EMBL/GenBank/DDBJ whole genome shotgun (WGS) entry which is preliminary data.</text>
</comment>
<dbReference type="AlphaFoldDB" id="A0A2G1W8J0"/>
<gene>
    <name evidence="3" type="ORF">CEE69_09995</name>
</gene>
<dbReference type="RefSeq" id="WP_099260555.1">
    <property type="nucleotide sequence ID" value="NZ_NIZW01000007.1"/>
</dbReference>